<keyword evidence="4" id="KW-0472">Membrane</keyword>
<accession>A0A1H5V8B9</accession>
<sequence>MYRDPRFSGLFDKLQRGDGAPPSLLQKLVAAVVAVAVFSLALMFSVVLFAVVLTVGAAAWGYLWWKTRALRKTMRAQGEARMRAQDQAAGAYGSARGLVIEGEVIREVRTGEESGRQPGPDA</sequence>
<dbReference type="InterPro" id="IPR036640">
    <property type="entry name" value="ABC1_TM_sf"/>
</dbReference>
<evidence type="ECO:0000313" key="5">
    <source>
        <dbReference type="EMBL" id="APR02913.1"/>
    </source>
</evidence>
<dbReference type="OrthoDB" id="8527801at2"/>
<dbReference type="STRING" id="96773.Tchl_0037"/>
<dbReference type="GO" id="GO:0005524">
    <property type="term" value="F:ATP binding"/>
    <property type="evidence" value="ECO:0007669"/>
    <property type="project" value="InterPro"/>
</dbReference>
<organism evidence="5 6">
    <name type="scientific">Thauera chlorobenzoica</name>
    <dbReference type="NCBI Taxonomy" id="96773"/>
    <lineage>
        <taxon>Bacteria</taxon>
        <taxon>Pseudomonadati</taxon>
        <taxon>Pseudomonadota</taxon>
        <taxon>Betaproteobacteria</taxon>
        <taxon>Rhodocyclales</taxon>
        <taxon>Zoogloeaceae</taxon>
        <taxon>Thauera</taxon>
    </lineage>
</organism>
<dbReference type="EMBL" id="CP018839">
    <property type="protein sequence ID" value="APR02913.1"/>
    <property type="molecule type" value="Genomic_DNA"/>
</dbReference>
<dbReference type="SUPFAM" id="SSF90123">
    <property type="entry name" value="ABC transporter transmembrane region"/>
    <property type="match status" value="1"/>
</dbReference>
<name>A0A1H5V8B9_9RHOO</name>
<keyword evidence="6" id="KW-1185">Reference proteome</keyword>
<dbReference type="RefSeq" id="WP_075146620.1">
    <property type="nucleotide sequence ID" value="NZ_CP018839.1"/>
</dbReference>
<evidence type="ECO:0000256" key="4">
    <source>
        <dbReference type="ARBA" id="ARBA00023136"/>
    </source>
</evidence>
<evidence type="ECO:0000313" key="6">
    <source>
        <dbReference type="Proteomes" id="UP000185739"/>
    </source>
</evidence>
<dbReference type="Proteomes" id="UP000185739">
    <property type="component" value="Chromosome"/>
</dbReference>
<protein>
    <submittedName>
        <fullName evidence="5">Uncharacterized protein</fullName>
    </submittedName>
</protein>
<reference evidence="5 6" key="1">
    <citation type="submission" date="2016-12" db="EMBL/GenBank/DDBJ databases">
        <title>Complete genome sequence of Thauera chlorobenzoica, a Betaproteobacterium degrading haloaromatics anaerobically to CO2 and halides.</title>
        <authorList>
            <person name="Goris T."/>
            <person name="Mergelsberg M."/>
            <person name="Boll M."/>
        </authorList>
    </citation>
    <scope>NUCLEOTIDE SEQUENCE [LARGE SCALE GENOMIC DNA]</scope>
    <source>
        <strain evidence="5 6">3CB1</strain>
    </source>
</reference>
<evidence type="ECO:0000256" key="1">
    <source>
        <dbReference type="ARBA" id="ARBA00004651"/>
    </source>
</evidence>
<dbReference type="KEGG" id="tcl:Tchl_0037"/>
<keyword evidence="3" id="KW-1133">Transmembrane helix</keyword>
<gene>
    <name evidence="5" type="ORF">Tchl_0037</name>
</gene>
<evidence type="ECO:0000256" key="3">
    <source>
        <dbReference type="ARBA" id="ARBA00022989"/>
    </source>
</evidence>
<comment type="subcellular location">
    <subcellularLocation>
        <location evidence="1">Cell membrane</location>
        <topology evidence="1">Multi-pass membrane protein</topology>
    </subcellularLocation>
</comment>
<keyword evidence="2" id="KW-0812">Transmembrane</keyword>
<dbReference type="AlphaFoldDB" id="A0A1H5V8B9"/>
<dbReference type="GO" id="GO:0005886">
    <property type="term" value="C:plasma membrane"/>
    <property type="evidence" value="ECO:0007669"/>
    <property type="project" value="UniProtKB-SubCell"/>
</dbReference>
<evidence type="ECO:0000256" key="2">
    <source>
        <dbReference type="ARBA" id="ARBA00022692"/>
    </source>
</evidence>
<proteinExistence type="predicted"/>